<evidence type="ECO:0000256" key="5">
    <source>
        <dbReference type="ARBA" id="ARBA00022827"/>
    </source>
</evidence>
<evidence type="ECO:0000313" key="11">
    <source>
        <dbReference type="Proteomes" id="UP000630923"/>
    </source>
</evidence>
<comment type="cofactor">
    <cofactor evidence="1">
        <name>FAD</name>
        <dbReference type="ChEBI" id="CHEBI:57692"/>
    </cofactor>
</comment>
<feature type="transmembrane region" description="Helical" evidence="8">
    <location>
        <begin position="12"/>
        <end position="31"/>
    </location>
</feature>
<dbReference type="Proteomes" id="UP000630923">
    <property type="component" value="Unassembled WGS sequence"/>
</dbReference>
<dbReference type="PRINTS" id="PR00420">
    <property type="entry name" value="RNGMNOXGNASE"/>
</dbReference>
<dbReference type="Gene3D" id="3.50.50.60">
    <property type="entry name" value="FAD/NAD(P)-binding domain"/>
    <property type="match status" value="2"/>
</dbReference>
<evidence type="ECO:0000256" key="2">
    <source>
        <dbReference type="ARBA" id="ARBA00004749"/>
    </source>
</evidence>
<dbReference type="InterPro" id="IPR010971">
    <property type="entry name" value="UbiH/COQ6"/>
</dbReference>
<comment type="pathway">
    <text evidence="2">Cofactor biosynthesis; ubiquinone biosynthesis.</text>
</comment>
<dbReference type="GO" id="GO:0071949">
    <property type="term" value="F:FAD binding"/>
    <property type="evidence" value="ECO:0007669"/>
    <property type="project" value="InterPro"/>
</dbReference>
<dbReference type="InterPro" id="IPR036188">
    <property type="entry name" value="FAD/NAD-bd_sf"/>
</dbReference>
<reference evidence="10" key="1">
    <citation type="journal article" date="2014" name="Int. J. Syst. Evol. Microbiol.">
        <title>Complete genome sequence of Corynebacterium casei LMG S-19264T (=DSM 44701T), isolated from a smear-ripened cheese.</title>
        <authorList>
            <consortium name="US DOE Joint Genome Institute (JGI-PGF)"/>
            <person name="Walter F."/>
            <person name="Albersmeier A."/>
            <person name="Kalinowski J."/>
            <person name="Ruckert C."/>
        </authorList>
    </citation>
    <scope>NUCLEOTIDE SEQUENCE</scope>
    <source>
        <strain evidence="10">KCTC 42590</strain>
    </source>
</reference>
<dbReference type="InterPro" id="IPR002938">
    <property type="entry name" value="FAD-bd"/>
</dbReference>
<gene>
    <name evidence="10" type="ORF">GCM10017044_06930</name>
</gene>
<feature type="domain" description="FAD-binding" evidence="9">
    <location>
        <begin position="8"/>
        <end position="341"/>
    </location>
</feature>
<keyword evidence="5" id="KW-0274">FAD</keyword>
<evidence type="ECO:0000256" key="6">
    <source>
        <dbReference type="ARBA" id="ARBA00023002"/>
    </source>
</evidence>
<dbReference type="PANTHER" id="PTHR43876:SF7">
    <property type="entry name" value="UBIQUINONE BIOSYNTHESIS MONOOXYGENASE COQ6, MITOCHONDRIAL"/>
    <property type="match status" value="1"/>
</dbReference>
<organism evidence="10 11">
    <name type="scientific">Kordiimonas sediminis</name>
    <dbReference type="NCBI Taxonomy" id="1735581"/>
    <lineage>
        <taxon>Bacteria</taxon>
        <taxon>Pseudomonadati</taxon>
        <taxon>Pseudomonadota</taxon>
        <taxon>Alphaproteobacteria</taxon>
        <taxon>Kordiimonadales</taxon>
        <taxon>Kordiimonadaceae</taxon>
        <taxon>Kordiimonas</taxon>
    </lineage>
</organism>
<comment type="caution">
    <text evidence="10">The sequence shown here is derived from an EMBL/GenBank/DDBJ whole genome shotgun (WGS) entry which is preliminary data.</text>
</comment>
<sequence>MTGKSLRSDVTVIGGGLVGMATAIGLAQIGLSVTIIDMAPKGDLVAQEYDGRSSALAYASCRLLDGLGIWDHMEPYAQPILEIRVSDGPSLFHLHFDNETLGDGPLGHMVENRHTRIALFKRLEDIDTITYLAPEKVARIERTHGEARVITESGIEVSSTLLLGCDGRNSIVRKHADIGVTHWGYGQTGIVCSIEHEFSHCGIAHERFLPSGPFAILPLTGNRSSLVWSEKDHLVETIMALGPKAFEAEVKKRAGDFLGDISVIGGRWAYPLTLQCADKFHDNRLALVGDAAHGMHPIAGQGLNLGLRDVAALLEVIADSARVGLDYGDEGTLERYSAWRHTDTLTLLSVTDVLTRLFSNDIAPVRHLRDAGLATVDKITPLKNFFMSHARGTVGDLPRLLRGEPL</sequence>
<dbReference type="InterPro" id="IPR018168">
    <property type="entry name" value="Ubi_Hdrlase_CS"/>
</dbReference>
<keyword evidence="8" id="KW-1133">Transmembrane helix</keyword>
<evidence type="ECO:0000256" key="4">
    <source>
        <dbReference type="ARBA" id="ARBA00022630"/>
    </source>
</evidence>
<dbReference type="PROSITE" id="PS01304">
    <property type="entry name" value="UBIH"/>
    <property type="match status" value="1"/>
</dbReference>
<dbReference type="Pfam" id="PF01494">
    <property type="entry name" value="FAD_binding_3"/>
    <property type="match status" value="1"/>
</dbReference>
<evidence type="ECO:0000256" key="3">
    <source>
        <dbReference type="ARBA" id="ARBA00005349"/>
    </source>
</evidence>
<dbReference type="GO" id="GO:0004497">
    <property type="term" value="F:monooxygenase activity"/>
    <property type="evidence" value="ECO:0007669"/>
    <property type="project" value="UniProtKB-KW"/>
</dbReference>
<keyword evidence="6" id="KW-0560">Oxidoreductase</keyword>
<keyword evidence="7" id="KW-0503">Monooxygenase</keyword>
<proteinExistence type="inferred from homology"/>
<keyword evidence="4" id="KW-0285">Flavoprotein</keyword>
<evidence type="ECO:0000256" key="1">
    <source>
        <dbReference type="ARBA" id="ARBA00001974"/>
    </source>
</evidence>
<reference evidence="10" key="2">
    <citation type="submission" date="2020-09" db="EMBL/GenBank/DDBJ databases">
        <authorList>
            <person name="Sun Q."/>
            <person name="Kim S."/>
        </authorList>
    </citation>
    <scope>NUCLEOTIDE SEQUENCE</scope>
    <source>
        <strain evidence="10">KCTC 42590</strain>
    </source>
</reference>
<dbReference type="SUPFAM" id="SSF51905">
    <property type="entry name" value="FAD/NAD(P)-binding domain"/>
    <property type="match status" value="1"/>
</dbReference>
<dbReference type="InterPro" id="IPR051205">
    <property type="entry name" value="UbiH/COQ6_monooxygenase"/>
</dbReference>
<name>A0A919AMN5_9PROT</name>
<dbReference type="GO" id="GO:0006744">
    <property type="term" value="P:ubiquinone biosynthetic process"/>
    <property type="evidence" value="ECO:0007669"/>
    <property type="project" value="InterPro"/>
</dbReference>
<dbReference type="AlphaFoldDB" id="A0A919AMN5"/>
<dbReference type="PANTHER" id="PTHR43876">
    <property type="entry name" value="UBIQUINONE BIOSYNTHESIS MONOOXYGENASE COQ6, MITOCHONDRIAL"/>
    <property type="match status" value="1"/>
</dbReference>
<dbReference type="FunFam" id="3.50.50.60:FF:000021">
    <property type="entry name" value="Ubiquinone biosynthesis monooxygenase COQ6"/>
    <property type="match status" value="1"/>
</dbReference>
<dbReference type="NCBIfam" id="TIGR01988">
    <property type="entry name" value="Ubi-OHases"/>
    <property type="match status" value="1"/>
</dbReference>
<dbReference type="GO" id="GO:0110142">
    <property type="term" value="C:ubiquinone biosynthesis complex"/>
    <property type="evidence" value="ECO:0007669"/>
    <property type="project" value="UniProtKB-ARBA"/>
</dbReference>
<keyword evidence="8" id="KW-0812">Transmembrane</keyword>
<dbReference type="RefSeq" id="WP_191250150.1">
    <property type="nucleotide sequence ID" value="NZ_BNCI01000001.1"/>
</dbReference>
<protein>
    <submittedName>
        <fullName evidence="10">2-octaprenyl-3-methyl-6-methoxy-1,4-benzoquinol hydroxylase</fullName>
    </submittedName>
</protein>
<keyword evidence="11" id="KW-1185">Reference proteome</keyword>
<evidence type="ECO:0000256" key="8">
    <source>
        <dbReference type="SAM" id="Phobius"/>
    </source>
</evidence>
<comment type="similarity">
    <text evidence="3">Belongs to the UbiH/COQ6 family.</text>
</comment>
<evidence type="ECO:0000313" key="10">
    <source>
        <dbReference type="EMBL" id="GHF15395.1"/>
    </source>
</evidence>
<dbReference type="EMBL" id="BNCI01000001">
    <property type="protein sequence ID" value="GHF15395.1"/>
    <property type="molecule type" value="Genomic_DNA"/>
</dbReference>
<evidence type="ECO:0000256" key="7">
    <source>
        <dbReference type="ARBA" id="ARBA00023033"/>
    </source>
</evidence>
<accession>A0A919AMN5</accession>
<keyword evidence="8" id="KW-0472">Membrane</keyword>
<evidence type="ECO:0000259" key="9">
    <source>
        <dbReference type="Pfam" id="PF01494"/>
    </source>
</evidence>
<dbReference type="GO" id="GO:0016705">
    <property type="term" value="F:oxidoreductase activity, acting on paired donors, with incorporation or reduction of molecular oxygen"/>
    <property type="evidence" value="ECO:0007669"/>
    <property type="project" value="InterPro"/>
</dbReference>